<dbReference type="AlphaFoldDB" id="A0A7U2ID98"/>
<accession>A0A7U2ID98</accession>
<proteinExistence type="predicted"/>
<name>A0A7U2ID98_PHANO</name>
<reference evidence="2" key="1">
    <citation type="journal article" date="2021" name="BMC Genomics">
        <title>Chromosome-level genome assembly and manually-curated proteome of model necrotroph Parastagonospora nodorum Sn15 reveals a genome-wide trove of candidate effector homologs, and redundancy of virulence-related functions within an accessory chromosome.</title>
        <authorList>
            <person name="Bertazzoni S."/>
            <person name="Jones D.A.B."/>
            <person name="Phan H.T."/>
            <person name="Tan K.-C."/>
            <person name="Hane J.K."/>
        </authorList>
    </citation>
    <scope>NUCLEOTIDE SEQUENCE [LARGE SCALE GENOMIC DNA]</scope>
    <source>
        <strain evidence="2">SN15 / ATCC MYA-4574 / FGSC 10173)</strain>
    </source>
</reference>
<sequence length="163" mass="17893">MSKNQSRKQCCSTSYYYWTKAKEATTPLIKAGDKYSCLRLPHQTSPSVPCGSSPLPYYAAHPLCPASTKPNSTSLLNQIAALLDAPSQRRRRQGTRDIQRLARLKNVKERCVGSSDGSSYAVSWTLDVDAVVLQQNIHLLFDSTGTGVNPCMTPQYAIAQLPS</sequence>
<keyword evidence="2" id="KW-1185">Reference proteome</keyword>
<evidence type="ECO:0000313" key="2">
    <source>
        <dbReference type="Proteomes" id="UP000663193"/>
    </source>
</evidence>
<gene>
    <name evidence="1" type="ORF">JI435_448140</name>
</gene>
<organism evidence="1 2">
    <name type="scientific">Phaeosphaeria nodorum (strain SN15 / ATCC MYA-4574 / FGSC 10173)</name>
    <name type="common">Glume blotch fungus</name>
    <name type="synonym">Parastagonospora nodorum</name>
    <dbReference type="NCBI Taxonomy" id="321614"/>
    <lineage>
        <taxon>Eukaryota</taxon>
        <taxon>Fungi</taxon>
        <taxon>Dikarya</taxon>
        <taxon>Ascomycota</taxon>
        <taxon>Pezizomycotina</taxon>
        <taxon>Dothideomycetes</taxon>
        <taxon>Pleosporomycetidae</taxon>
        <taxon>Pleosporales</taxon>
        <taxon>Pleosporineae</taxon>
        <taxon>Phaeosphaeriaceae</taxon>
        <taxon>Parastagonospora</taxon>
    </lineage>
</organism>
<dbReference type="EMBL" id="CP069045">
    <property type="protein sequence ID" value="QRD07732.1"/>
    <property type="molecule type" value="Genomic_DNA"/>
</dbReference>
<evidence type="ECO:0000313" key="1">
    <source>
        <dbReference type="EMBL" id="QRD07732.1"/>
    </source>
</evidence>
<protein>
    <submittedName>
        <fullName evidence="1">Uncharacterized protein</fullName>
    </submittedName>
</protein>
<dbReference type="Proteomes" id="UP000663193">
    <property type="component" value="Chromosome 23"/>
</dbReference>
<dbReference type="VEuPathDB" id="FungiDB:JI435_448140"/>